<feature type="compositionally biased region" description="Basic and acidic residues" evidence="1">
    <location>
        <begin position="77"/>
        <end position="89"/>
    </location>
</feature>
<feature type="region of interest" description="Disordered" evidence="1">
    <location>
        <begin position="234"/>
        <end position="257"/>
    </location>
</feature>
<feature type="compositionally biased region" description="Basic and acidic residues" evidence="1">
    <location>
        <begin position="274"/>
        <end position="296"/>
    </location>
</feature>
<dbReference type="EMBL" id="FOWC01000015">
    <property type="protein sequence ID" value="SFQ57152.1"/>
    <property type="molecule type" value="Genomic_DNA"/>
</dbReference>
<protein>
    <submittedName>
        <fullName evidence="2">Uncharacterized protein</fullName>
    </submittedName>
</protein>
<dbReference type="STRING" id="112413.SAMN05421854_115170"/>
<feature type="region of interest" description="Disordered" evidence="1">
    <location>
        <begin position="1"/>
        <end position="108"/>
    </location>
</feature>
<dbReference type="AlphaFoldDB" id="A0A1I5ZL21"/>
<gene>
    <name evidence="2" type="ORF">SAMN05421854_115170</name>
</gene>
<dbReference type="Proteomes" id="UP000199137">
    <property type="component" value="Unassembled WGS sequence"/>
</dbReference>
<sequence>MPPHVHIGQLSLGDRAPGPAAHPPLPERLRRIRPVITTDRRAGPERRSANQVSTAPRRACPGRPPGWPRSGSAGRDFGSDRRREGETWDCRAGSTTPSKASPTGRPRPVQRLMTLWRGVPYNGSPAGGWRGVPHNGSPAGSARDTGDADCCQPIRNCSRPATYLGIAEAEQPKQLGGREADTVARPVPARAAKRAAAGSEAEAAGRLADQSFFVIGDADFDRPQSEPRGVLAEAAREHAAPFGQVPGRPRRIACPPGETLARCAPAFDRRVAELRFRDQPDDPVRDIRQEAREVRKPSTTQGSAPRRGGLRQSARKPRRGTSGRLQLGVREATDPALVHVHGQEGVPVRSRGGRRGG</sequence>
<feature type="compositionally biased region" description="Basic and acidic residues" evidence="1">
    <location>
        <begin position="38"/>
        <end position="48"/>
    </location>
</feature>
<evidence type="ECO:0000313" key="3">
    <source>
        <dbReference type="Proteomes" id="UP000199137"/>
    </source>
</evidence>
<proteinExistence type="predicted"/>
<name>A0A1I5ZL21_9PSEU</name>
<accession>A0A1I5ZL21</accession>
<reference evidence="3" key="1">
    <citation type="submission" date="2016-10" db="EMBL/GenBank/DDBJ databases">
        <authorList>
            <person name="Varghese N."/>
            <person name="Submissions S."/>
        </authorList>
    </citation>
    <scope>NUCLEOTIDE SEQUENCE [LARGE SCALE GENOMIC DNA]</scope>
    <source>
        <strain evidence="3">DSM 44637</strain>
    </source>
</reference>
<evidence type="ECO:0000256" key="1">
    <source>
        <dbReference type="SAM" id="MobiDB-lite"/>
    </source>
</evidence>
<organism evidence="2 3">
    <name type="scientific">Amycolatopsis rubida</name>
    <dbReference type="NCBI Taxonomy" id="112413"/>
    <lineage>
        <taxon>Bacteria</taxon>
        <taxon>Bacillati</taxon>
        <taxon>Actinomycetota</taxon>
        <taxon>Actinomycetes</taxon>
        <taxon>Pseudonocardiales</taxon>
        <taxon>Pseudonocardiaceae</taxon>
        <taxon>Amycolatopsis</taxon>
    </lineage>
</organism>
<feature type="region of interest" description="Disordered" evidence="1">
    <location>
        <begin position="274"/>
        <end position="357"/>
    </location>
</feature>
<evidence type="ECO:0000313" key="2">
    <source>
        <dbReference type="EMBL" id="SFQ57152.1"/>
    </source>
</evidence>
<feature type="region of interest" description="Disordered" evidence="1">
    <location>
        <begin position="124"/>
        <end position="147"/>
    </location>
</feature>